<reference evidence="3" key="1">
    <citation type="journal article" date="2019" name="Int. J. Syst. Evol. Microbiol.">
        <title>The Global Catalogue of Microorganisms (GCM) 10K type strain sequencing project: providing services to taxonomists for standard genome sequencing and annotation.</title>
        <authorList>
            <consortium name="The Broad Institute Genomics Platform"/>
            <consortium name="The Broad Institute Genome Sequencing Center for Infectious Disease"/>
            <person name="Wu L."/>
            <person name="Ma J."/>
        </authorList>
    </citation>
    <scope>NUCLEOTIDE SEQUENCE [LARGE SCALE GENOMIC DNA]</scope>
    <source>
        <strain evidence="3">CGMCC 4.1437</strain>
    </source>
</reference>
<feature type="region of interest" description="Disordered" evidence="1">
    <location>
        <begin position="947"/>
        <end position="977"/>
    </location>
</feature>
<feature type="compositionally biased region" description="Low complexity" evidence="1">
    <location>
        <begin position="221"/>
        <end position="237"/>
    </location>
</feature>
<protein>
    <recommendedName>
        <fullName evidence="4">NAD(+)--protein-arginine ADP-ribosyltransferase</fullName>
    </recommendedName>
</protein>
<feature type="compositionally biased region" description="Basic and acidic residues" evidence="1">
    <location>
        <begin position="947"/>
        <end position="964"/>
    </location>
</feature>
<evidence type="ECO:0000313" key="3">
    <source>
        <dbReference type="Proteomes" id="UP001595975"/>
    </source>
</evidence>
<evidence type="ECO:0000256" key="1">
    <source>
        <dbReference type="SAM" id="MobiDB-lite"/>
    </source>
</evidence>
<dbReference type="Gene3D" id="3.90.176.10">
    <property type="entry name" value="Toxin ADP-ribosyltransferase, Chain A, domain 1"/>
    <property type="match status" value="1"/>
</dbReference>
<organism evidence="2 3">
    <name type="scientific">Kitasatospora misakiensis</name>
    <dbReference type="NCBI Taxonomy" id="67330"/>
    <lineage>
        <taxon>Bacteria</taxon>
        <taxon>Bacillati</taxon>
        <taxon>Actinomycetota</taxon>
        <taxon>Actinomycetes</taxon>
        <taxon>Kitasatosporales</taxon>
        <taxon>Streptomycetaceae</taxon>
        <taxon>Kitasatospora</taxon>
    </lineage>
</organism>
<dbReference type="RefSeq" id="WP_380228372.1">
    <property type="nucleotide sequence ID" value="NZ_JBHSOF010000043.1"/>
</dbReference>
<feature type="region of interest" description="Disordered" evidence="1">
    <location>
        <begin position="206"/>
        <end position="237"/>
    </location>
</feature>
<evidence type="ECO:0008006" key="4">
    <source>
        <dbReference type="Google" id="ProtNLM"/>
    </source>
</evidence>
<accession>A0ABW0X812</accession>
<comment type="caution">
    <text evidence="2">The sequence shown here is derived from an EMBL/GenBank/DDBJ whole genome shotgun (WGS) entry which is preliminary data.</text>
</comment>
<gene>
    <name evidence="2" type="ORF">ACFP3U_27375</name>
</gene>
<feature type="region of interest" description="Disordered" evidence="1">
    <location>
        <begin position="1"/>
        <end position="63"/>
    </location>
</feature>
<feature type="compositionally biased region" description="Pro residues" evidence="1">
    <location>
        <begin position="578"/>
        <end position="592"/>
    </location>
</feature>
<feature type="compositionally biased region" description="Basic residues" evidence="1">
    <location>
        <begin position="19"/>
        <end position="29"/>
    </location>
</feature>
<evidence type="ECO:0000313" key="2">
    <source>
        <dbReference type="EMBL" id="MFC5666675.1"/>
    </source>
</evidence>
<feature type="compositionally biased region" description="Low complexity" evidence="1">
    <location>
        <begin position="30"/>
        <end position="54"/>
    </location>
</feature>
<sequence>MSLSRTGARSGDPAPPVERRRRFGLRRGPQRALPAGGGPAAPAASLPVPATAPARAPQPGPSVLRPVGPHFVIAPSTAREDDLSAAIGALRPVPDAVVVVAVAPDSAKVLRDRMADLGVIARARGAGHLVLAASGLAALAPNGRRPAEVVAERAGVPVVAPDGLVEITPAGALTVNDPEGAVERSAWWRCEPGEPPRRLHGTIGAAAPVGPAPAQPHPRRAALAEPSAPATAPATAPAAVRSRADAVRILRLPTGFWLTDPADPSTAPLPDLRLAAAPPGNAVVVIGTPAWPVLLPEDFAEAVLSLPLGADRPLVSAPWAAPDQLSALTGALTARTARPVQAAIGLPVLGPDGPTSRILDRDGRIGWEPFLLRLATAPGCPTTPAAWRNGGADWRTAGPGVFRAFPFWALEAVPAGLWLRPEPPHVLTPRFRRPEPARPLLIVGERDRPVPADAFEELGALLDRLPAVGAEGFGLLVHGLLEPTAERVGRFVARTYELEWLGAEQPLNGPPAVAPVSYGIGGTGSTRWAGAPGVAEPEAPAALGPGAAHRVPPVPGPAALAETRAESRAELSSGHRVPPVPEPEPEPVPVSLPTPVRATAGPATGPATGAGAPPRRVPLATGEPSPPPTAESVTTTAGSGPDLGTRRGPTDPPTAPSTAGGAPLPFRTPEVPPVEPTAEPAEPTAEPPPVTEPPVTPAPDEEPSGPPLPSPRPQYARYFGLDDGPAPVTASTAAERDAVRTLLGDHYHRCTGRLEQLATRLPGLRTTSQDDFKPDLAAVLLHHTDTGAPTTRAALVAAARSGDPELRPFLHCLGSGLRRLPSHHGAVLLGAGPGPDPESVLAHYPTGRQFREPAPLAGLTAPGAELPGSPVEFLVWSATGRRTSVFDTGNGPAQVVFPPGTAFTVVGVVTADGDRPACVLLRETGGDPSERNRNSLTRLRAWLERRAAMPPAERPRSATPDRFHLTPGLHLDTAEAP</sequence>
<feature type="compositionally biased region" description="Pro residues" evidence="1">
    <location>
        <begin position="685"/>
        <end position="697"/>
    </location>
</feature>
<proteinExistence type="predicted"/>
<feature type="compositionally biased region" description="Low complexity" evidence="1">
    <location>
        <begin position="656"/>
        <end position="665"/>
    </location>
</feature>
<dbReference type="EMBL" id="JBHSOF010000043">
    <property type="protein sequence ID" value="MFC5666675.1"/>
    <property type="molecule type" value="Genomic_DNA"/>
</dbReference>
<feature type="compositionally biased region" description="Low complexity" evidence="1">
    <location>
        <begin position="529"/>
        <end position="548"/>
    </location>
</feature>
<name>A0ABW0X812_9ACTN</name>
<dbReference type="Proteomes" id="UP001595975">
    <property type="component" value="Unassembled WGS sequence"/>
</dbReference>
<feature type="compositionally biased region" description="Low complexity" evidence="1">
    <location>
        <begin position="593"/>
        <end position="618"/>
    </location>
</feature>
<feature type="region of interest" description="Disordered" evidence="1">
    <location>
        <begin position="529"/>
        <end position="729"/>
    </location>
</feature>
<keyword evidence="3" id="KW-1185">Reference proteome</keyword>